<dbReference type="GO" id="GO:0016020">
    <property type="term" value="C:membrane"/>
    <property type="evidence" value="ECO:0007669"/>
    <property type="project" value="UniProtKB-SubCell"/>
</dbReference>
<evidence type="ECO:0000256" key="4">
    <source>
        <dbReference type="ARBA" id="ARBA00023136"/>
    </source>
</evidence>
<keyword evidence="3 6" id="KW-1133">Transmembrane helix</keyword>
<dbReference type="PATRIC" id="fig|742725.3.peg.1716"/>
<keyword evidence="11" id="KW-1185">Reference proteome</keyword>
<feature type="domain" description="Multidrug resistance protein MdtA-like alpha-helical hairpin" evidence="7">
    <location>
        <begin position="129"/>
        <end position="223"/>
    </location>
</feature>
<evidence type="ECO:0000259" key="7">
    <source>
        <dbReference type="Pfam" id="PF25876"/>
    </source>
</evidence>
<evidence type="ECO:0000256" key="5">
    <source>
        <dbReference type="SAM" id="Coils"/>
    </source>
</evidence>
<evidence type="ECO:0000313" key="10">
    <source>
        <dbReference type="EMBL" id="EHB91574.1"/>
    </source>
</evidence>
<dbReference type="OrthoDB" id="9811754at2"/>
<dbReference type="InterPro" id="IPR058625">
    <property type="entry name" value="MdtA-like_BSH"/>
</dbReference>
<dbReference type="InterPro" id="IPR058634">
    <property type="entry name" value="AaeA-lik-b-barrel"/>
</dbReference>
<proteinExistence type="predicted"/>
<evidence type="ECO:0000256" key="1">
    <source>
        <dbReference type="ARBA" id="ARBA00004167"/>
    </source>
</evidence>
<dbReference type="EMBL" id="ADLD01000013">
    <property type="protein sequence ID" value="EHB91574.1"/>
    <property type="molecule type" value="Genomic_DNA"/>
</dbReference>
<dbReference type="PANTHER" id="PTHR30386:SF26">
    <property type="entry name" value="TRANSPORT PROTEIN COMB"/>
    <property type="match status" value="1"/>
</dbReference>
<comment type="subcellular location">
    <subcellularLocation>
        <location evidence="1">Membrane</location>
        <topology evidence="1">Single-pass membrane protein</topology>
    </subcellularLocation>
</comment>
<protein>
    <recommendedName>
        <fullName evidence="12">RND efflux pump membrane fusion protein barrel-sandwich domain-containing protein</fullName>
    </recommendedName>
</protein>
<dbReference type="HOGENOM" id="CLU_018816_15_1_10"/>
<dbReference type="eggNOG" id="COG1566">
    <property type="taxonomic scope" value="Bacteria"/>
</dbReference>
<dbReference type="GeneID" id="92815344"/>
<dbReference type="Gene3D" id="2.40.30.170">
    <property type="match status" value="1"/>
</dbReference>
<name>G5HAF8_9BACT</name>
<dbReference type="Proteomes" id="UP000006008">
    <property type="component" value="Unassembled WGS sequence"/>
</dbReference>
<feature type="domain" description="p-hydroxybenzoic acid efflux pump subunit AaeA-like beta-barrel" evidence="9">
    <location>
        <begin position="261"/>
        <end position="346"/>
    </location>
</feature>
<evidence type="ECO:0008006" key="12">
    <source>
        <dbReference type="Google" id="ProtNLM"/>
    </source>
</evidence>
<sequence>MSELLNRRQRLRKRKKRNIILNTVCILLVLCAIVWTVDYFWRYFKYETTNDAVIDQYISPVGIRVSGYIKEVRFTEHQPVKAGDTLLVLDDREYRIRLKDAEAALMDARASKTVLGSGIAASEANVSVQEANIAETRARLWQLEQDYRRYENLLREESVSRQQYEQAKANYEAMKARLDALLRQKNAAESQYAETTNKRAGIEAGILRKEAELEMAQLNLSYTVVTAPYDGYMGRRTVEPGQLLQGGQTISYLIRSEDKWVTANYKETQIARIFIGQKVRIHVDALGDKTFHGTVTAISEATGSKYSLVPTDNSAGNFVKVQQRIPVRIDFDDVSPEEMQLLRAGMMVETEAKIR</sequence>
<dbReference type="InterPro" id="IPR058624">
    <property type="entry name" value="MdtA-like_HH"/>
</dbReference>
<evidence type="ECO:0000313" key="11">
    <source>
        <dbReference type="Proteomes" id="UP000006008"/>
    </source>
</evidence>
<organism evidence="10 11">
    <name type="scientific">Alistipes indistinctus YIT 12060</name>
    <dbReference type="NCBI Taxonomy" id="742725"/>
    <lineage>
        <taxon>Bacteria</taxon>
        <taxon>Pseudomonadati</taxon>
        <taxon>Bacteroidota</taxon>
        <taxon>Bacteroidia</taxon>
        <taxon>Bacteroidales</taxon>
        <taxon>Rikenellaceae</taxon>
        <taxon>Alistipes</taxon>
    </lineage>
</organism>
<dbReference type="AlphaFoldDB" id="G5HAF8"/>
<dbReference type="GO" id="GO:0055085">
    <property type="term" value="P:transmembrane transport"/>
    <property type="evidence" value="ECO:0007669"/>
    <property type="project" value="InterPro"/>
</dbReference>
<comment type="caution">
    <text evidence="10">The sequence shown here is derived from an EMBL/GenBank/DDBJ whole genome shotgun (WGS) entry which is preliminary data.</text>
</comment>
<dbReference type="InterPro" id="IPR050739">
    <property type="entry name" value="MFP"/>
</dbReference>
<gene>
    <name evidence="10" type="ORF">HMPREF9450_01623</name>
</gene>
<evidence type="ECO:0000259" key="9">
    <source>
        <dbReference type="Pfam" id="PF25963"/>
    </source>
</evidence>
<dbReference type="STRING" id="742725.HMPREF9450_01623"/>
<feature type="domain" description="Multidrug resistance protein MdtA-like barrel-sandwich hybrid" evidence="8">
    <location>
        <begin position="61"/>
        <end position="253"/>
    </location>
</feature>
<feature type="coiled-coil region" evidence="5">
    <location>
        <begin position="133"/>
        <end position="198"/>
    </location>
</feature>
<dbReference type="Gene3D" id="1.10.287.470">
    <property type="entry name" value="Helix hairpin bin"/>
    <property type="match status" value="2"/>
</dbReference>
<dbReference type="Pfam" id="PF25963">
    <property type="entry name" value="Beta-barrel_AAEA"/>
    <property type="match status" value="1"/>
</dbReference>
<dbReference type="Gene3D" id="2.40.50.100">
    <property type="match status" value="1"/>
</dbReference>
<dbReference type="RefSeq" id="WP_009134429.1">
    <property type="nucleotide sequence ID" value="NZ_CP102250.1"/>
</dbReference>
<feature type="transmembrane region" description="Helical" evidence="6">
    <location>
        <begin position="20"/>
        <end position="41"/>
    </location>
</feature>
<accession>G5HAF8</accession>
<evidence type="ECO:0000256" key="6">
    <source>
        <dbReference type="SAM" id="Phobius"/>
    </source>
</evidence>
<evidence type="ECO:0000256" key="3">
    <source>
        <dbReference type="ARBA" id="ARBA00022989"/>
    </source>
</evidence>
<evidence type="ECO:0000259" key="8">
    <source>
        <dbReference type="Pfam" id="PF25917"/>
    </source>
</evidence>
<dbReference type="Pfam" id="PF25876">
    <property type="entry name" value="HH_MFP_RND"/>
    <property type="match status" value="1"/>
</dbReference>
<keyword evidence="2 6" id="KW-0812">Transmembrane</keyword>
<keyword evidence="4 6" id="KW-0472">Membrane</keyword>
<dbReference type="SUPFAM" id="SSF111369">
    <property type="entry name" value="HlyD-like secretion proteins"/>
    <property type="match status" value="3"/>
</dbReference>
<dbReference type="Pfam" id="PF25917">
    <property type="entry name" value="BSH_RND"/>
    <property type="match status" value="1"/>
</dbReference>
<evidence type="ECO:0000256" key="2">
    <source>
        <dbReference type="ARBA" id="ARBA00022692"/>
    </source>
</evidence>
<reference evidence="10 11" key="1">
    <citation type="submission" date="2011-08" db="EMBL/GenBank/DDBJ databases">
        <title>The Genome Sequence of Alistipes indistinctus YIT 12060.</title>
        <authorList>
            <consortium name="The Broad Institute Genome Sequencing Platform"/>
            <person name="Earl A."/>
            <person name="Ward D."/>
            <person name="Feldgarden M."/>
            <person name="Gevers D."/>
            <person name="Morotomi M."/>
            <person name="Young S.K."/>
            <person name="Zeng Q."/>
            <person name="Gargeya S."/>
            <person name="Fitzgerald M."/>
            <person name="Haas B."/>
            <person name="Abouelleil A."/>
            <person name="Alvarado L."/>
            <person name="Arachchi H.M."/>
            <person name="Berlin A."/>
            <person name="Brown A."/>
            <person name="Chapman S.B."/>
            <person name="Chen Z."/>
            <person name="Dunbar C."/>
            <person name="Freedman E."/>
            <person name="Gearin G."/>
            <person name="Gellesch M."/>
            <person name="Goldberg J."/>
            <person name="Griggs A."/>
            <person name="Gujja S."/>
            <person name="Heiman D."/>
            <person name="Howarth C."/>
            <person name="Larson L."/>
            <person name="Lui A."/>
            <person name="MacDonald P.J.P."/>
            <person name="Montmayeur A."/>
            <person name="Murphy C."/>
            <person name="Neiman D."/>
            <person name="Pearson M."/>
            <person name="Priest M."/>
            <person name="Roberts A."/>
            <person name="Saif S."/>
            <person name="Shea T."/>
            <person name="Shenoy N."/>
            <person name="Sisk P."/>
            <person name="Stolte C."/>
            <person name="Sykes S."/>
            <person name="Wortman J."/>
            <person name="Nusbaum C."/>
            <person name="Birren B."/>
        </authorList>
    </citation>
    <scope>NUCLEOTIDE SEQUENCE [LARGE SCALE GENOMIC DNA]</scope>
    <source>
        <strain evidence="10 11">YIT 12060</strain>
    </source>
</reference>
<keyword evidence="5" id="KW-0175">Coiled coil</keyword>
<dbReference type="PANTHER" id="PTHR30386">
    <property type="entry name" value="MEMBRANE FUSION SUBUNIT OF EMRAB-TOLC MULTIDRUG EFFLUX PUMP"/>
    <property type="match status" value="1"/>
</dbReference>